<gene>
    <name evidence="1" type="ORF">ENU14_03160</name>
</gene>
<organism evidence="1">
    <name type="scientific">Staphylothermus marinus</name>
    <dbReference type="NCBI Taxonomy" id="2280"/>
    <lineage>
        <taxon>Archaea</taxon>
        <taxon>Thermoproteota</taxon>
        <taxon>Thermoprotei</taxon>
        <taxon>Desulfurococcales</taxon>
        <taxon>Desulfurococcaceae</taxon>
        <taxon>Staphylothermus</taxon>
    </lineage>
</organism>
<sequence length="118" mass="13569">MEIERALAIKMNSLEDLVRLATSLSISQMTTYILKFLYNNKLYLGLLGVFRDYYKYYGIPIFYYTVLEGDEKEKAIDAKYIIVSTDKDVVEFSKTPKPGLSIPLITLAQKPLFIPDDI</sequence>
<name>A0A7C4D780_STAMA</name>
<reference evidence="1" key="1">
    <citation type="journal article" date="2020" name="mSystems">
        <title>Genome- and Community-Level Interaction Insights into Carbon Utilization and Element Cycling Functions of Hydrothermarchaeota in Hydrothermal Sediment.</title>
        <authorList>
            <person name="Zhou Z."/>
            <person name="Liu Y."/>
            <person name="Xu W."/>
            <person name="Pan J."/>
            <person name="Luo Z.H."/>
            <person name="Li M."/>
        </authorList>
    </citation>
    <scope>NUCLEOTIDE SEQUENCE [LARGE SCALE GENOMIC DNA]</scope>
    <source>
        <strain evidence="1">SpSt-642</strain>
    </source>
</reference>
<proteinExistence type="predicted"/>
<comment type="caution">
    <text evidence="1">The sequence shown here is derived from an EMBL/GenBank/DDBJ whole genome shotgun (WGS) entry which is preliminary data.</text>
</comment>
<accession>A0A7C4D780</accession>
<protein>
    <submittedName>
        <fullName evidence="1">Uncharacterized protein</fullName>
    </submittedName>
</protein>
<evidence type="ECO:0000313" key="1">
    <source>
        <dbReference type="EMBL" id="HGM58574.1"/>
    </source>
</evidence>
<dbReference type="EMBL" id="DTBJ01000022">
    <property type="protein sequence ID" value="HGM58574.1"/>
    <property type="molecule type" value="Genomic_DNA"/>
</dbReference>
<dbReference type="AlphaFoldDB" id="A0A7C4D780"/>